<dbReference type="EMBL" id="ML208811">
    <property type="protein sequence ID" value="TFK60215.1"/>
    <property type="molecule type" value="Genomic_DNA"/>
</dbReference>
<keyword evidence="2" id="KW-1185">Reference proteome</keyword>
<name>A0ACD3A486_9AGAR</name>
<evidence type="ECO:0000313" key="1">
    <source>
        <dbReference type="EMBL" id="TFK60215.1"/>
    </source>
</evidence>
<gene>
    <name evidence="1" type="ORF">BDN72DRAFT_779692</name>
</gene>
<sequence>SPYSSISCGNLSFQQWTIQKGPTNVTTLGSNGLPFCLDAGTSPKNGDLLKVWDCYDNLPAQTWYYTDDNRIALKDQGFCVDLPNGNATDEAPLQIWQCSDNNPNQVWIQETL</sequence>
<reference evidence="1 2" key="1">
    <citation type="journal article" date="2019" name="Nat. Ecol. Evol.">
        <title>Megaphylogeny resolves global patterns of mushroom evolution.</title>
        <authorList>
            <person name="Varga T."/>
            <person name="Krizsan K."/>
            <person name="Foldi C."/>
            <person name="Dima B."/>
            <person name="Sanchez-Garcia M."/>
            <person name="Sanchez-Ramirez S."/>
            <person name="Szollosi G.J."/>
            <person name="Szarkandi J.G."/>
            <person name="Papp V."/>
            <person name="Albert L."/>
            <person name="Andreopoulos W."/>
            <person name="Angelini C."/>
            <person name="Antonin V."/>
            <person name="Barry K.W."/>
            <person name="Bougher N.L."/>
            <person name="Buchanan P."/>
            <person name="Buyck B."/>
            <person name="Bense V."/>
            <person name="Catcheside P."/>
            <person name="Chovatia M."/>
            <person name="Cooper J."/>
            <person name="Damon W."/>
            <person name="Desjardin D."/>
            <person name="Finy P."/>
            <person name="Geml J."/>
            <person name="Haridas S."/>
            <person name="Hughes K."/>
            <person name="Justo A."/>
            <person name="Karasinski D."/>
            <person name="Kautmanova I."/>
            <person name="Kiss B."/>
            <person name="Kocsube S."/>
            <person name="Kotiranta H."/>
            <person name="LaButti K.M."/>
            <person name="Lechner B.E."/>
            <person name="Liimatainen K."/>
            <person name="Lipzen A."/>
            <person name="Lukacs Z."/>
            <person name="Mihaltcheva S."/>
            <person name="Morgado L.N."/>
            <person name="Niskanen T."/>
            <person name="Noordeloos M.E."/>
            <person name="Ohm R.A."/>
            <person name="Ortiz-Santana B."/>
            <person name="Ovrebo C."/>
            <person name="Racz N."/>
            <person name="Riley R."/>
            <person name="Savchenko A."/>
            <person name="Shiryaev A."/>
            <person name="Soop K."/>
            <person name="Spirin V."/>
            <person name="Szebenyi C."/>
            <person name="Tomsovsky M."/>
            <person name="Tulloss R.E."/>
            <person name="Uehling J."/>
            <person name="Grigoriev I.V."/>
            <person name="Vagvolgyi C."/>
            <person name="Papp T."/>
            <person name="Martin F.M."/>
            <person name="Miettinen O."/>
            <person name="Hibbett D.S."/>
            <person name="Nagy L.G."/>
        </authorList>
    </citation>
    <scope>NUCLEOTIDE SEQUENCE [LARGE SCALE GENOMIC DNA]</scope>
    <source>
        <strain evidence="1 2">NL-1719</strain>
    </source>
</reference>
<feature type="non-terminal residue" evidence="1">
    <location>
        <position position="1"/>
    </location>
</feature>
<evidence type="ECO:0000313" key="2">
    <source>
        <dbReference type="Proteomes" id="UP000308600"/>
    </source>
</evidence>
<proteinExistence type="predicted"/>
<protein>
    <submittedName>
        <fullName evidence="1">Ricin B lectin</fullName>
    </submittedName>
</protein>
<organism evidence="1 2">
    <name type="scientific">Pluteus cervinus</name>
    <dbReference type="NCBI Taxonomy" id="181527"/>
    <lineage>
        <taxon>Eukaryota</taxon>
        <taxon>Fungi</taxon>
        <taxon>Dikarya</taxon>
        <taxon>Basidiomycota</taxon>
        <taxon>Agaricomycotina</taxon>
        <taxon>Agaricomycetes</taxon>
        <taxon>Agaricomycetidae</taxon>
        <taxon>Agaricales</taxon>
        <taxon>Pluteineae</taxon>
        <taxon>Pluteaceae</taxon>
        <taxon>Pluteus</taxon>
    </lineage>
</organism>
<dbReference type="Proteomes" id="UP000308600">
    <property type="component" value="Unassembled WGS sequence"/>
</dbReference>
<accession>A0ACD3A486</accession>